<dbReference type="GO" id="GO:0005524">
    <property type="term" value="F:ATP binding"/>
    <property type="evidence" value="ECO:0007669"/>
    <property type="project" value="InterPro"/>
</dbReference>
<dbReference type="InterPro" id="IPR027417">
    <property type="entry name" value="P-loop_NTPase"/>
</dbReference>
<dbReference type="InterPro" id="IPR001650">
    <property type="entry name" value="Helicase_C-like"/>
</dbReference>
<evidence type="ECO:0000313" key="4">
    <source>
        <dbReference type="EMBL" id="EKX90078.1"/>
    </source>
</evidence>
<dbReference type="SMART" id="SM00487">
    <property type="entry name" value="DEXDc"/>
    <property type="match status" value="1"/>
</dbReference>
<proteinExistence type="predicted"/>
<dbReference type="PATRIC" id="fig|1035195.3.peg.1155"/>
<dbReference type="Pfam" id="PF00176">
    <property type="entry name" value="SNF2-rel_dom"/>
    <property type="match status" value="1"/>
</dbReference>
<dbReference type="SUPFAM" id="SSF52540">
    <property type="entry name" value="P-loop containing nucleoside triphosphate hydrolases"/>
    <property type="match status" value="2"/>
</dbReference>
<dbReference type="Pfam" id="PF14520">
    <property type="entry name" value="HHH_5"/>
    <property type="match status" value="1"/>
</dbReference>
<organism evidence="4 5">
    <name type="scientific">Corynebacterium durum F0235</name>
    <dbReference type="NCBI Taxonomy" id="1035195"/>
    <lineage>
        <taxon>Bacteria</taxon>
        <taxon>Bacillati</taxon>
        <taxon>Actinomycetota</taxon>
        <taxon>Actinomycetes</taxon>
        <taxon>Mycobacteriales</taxon>
        <taxon>Corynebacteriaceae</taxon>
        <taxon>Corynebacterium</taxon>
    </lineage>
</organism>
<dbReference type="SMART" id="SM00490">
    <property type="entry name" value="HELICc"/>
    <property type="match status" value="1"/>
</dbReference>
<dbReference type="PROSITE" id="PS51194">
    <property type="entry name" value="HELICASE_CTER"/>
    <property type="match status" value="1"/>
</dbReference>
<dbReference type="InterPro" id="IPR038718">
    <property type="entry name" value="SNF2-like_sf"/>
</dbReference>
<dbReference type="PROSITE" id="PS51192">
    <property type="entry name" value="HELICASE_ATP_BIND_1"/>
    <property type="match status" value="1"/>
</dbReference>
<dbReference type="InterPro" id="IPR000330">
    <property type="entry name" value="SNF2_N"/>
</dbReference>
<dbReference type="RefSeq" id="WP_006063522.1">
    <property type="nucleotide sequence ID" value="NZ_KB290831.1"/>
</dbReference>
<evidence type="ECO:0000259" key="3">
    <source>
        <dbReference type="PROSITE" id="PS51194"/>
    </source>
</evidence>
<gene>
    <name evidence="4" type="ORF">HMPREF9997_01286</name>
</gene>
<dbReference type="InterPro" id="IPR014001">
    <property type="entry name" value="Helicase_ATP-bd"/>
</dbReference>
<dbReference type="GO" id="GO:0016787">
    <property type="term" value="F:hydrolase activity"/>
    <property type="evidence" value="ECO:0007669"/>
    <property type="project" value="UniProtKB-KW"/>
</dbReference>
<dbReference type="Gene3D" id="3.40.50.10810">
    <property type="entry name" value="Tandem AAA-ATPase domain"/>
    <property type="match status" value="1"/>
</dbReference>
<dbReference type="CDD" id="cd18793">
    <property type="entry name" value="SF2_C_SNF"/>
    <property type="match status" value="1"/>
</dbReference>
<dbReference type="AlphaFoldDB" id="L1MFP3"/>
<dbReference type="Proteomes" id="UP000010445">
    <property type="component" value="Unassembled WGS sequence"/>
</dbReference>
<feature type="domain" description="Helicase C-terminal" evidence="3">
    <location>
        <begin position="697"/>
        <end position="849"/>
    </location>
</feature>
<accession>L1MFP3</accession>
<dbReference type="Gene3D" id="1.10.150.20">
    <property type="entry name" value="5' to 3' exonuclease, C-terminal subdomain"/>
    <property type="match status" value="1"/>
</dbReference>
<dbReference type="EMBL" id="AMEM01000018">
    <property type="protein sequence ID" value="EKX90078.1"/>
    <property type="molecule type" value="Genomic_DNA"/>
</dbReference>
<comment type="caution">
    <text evidence="4">The sequence shown here is derived from an EMBL/GenBank/DDBJ whole genome shotgun (WGS) entry which is preliminary data.</text>
</comment>
<dbReference type="InterPro" id="IPR049730">
    <property type="entry name" value="SNF2/RAD54-like_C"/>
</dbReference>
<sequence>MPLRFDEALHKELDVDKRTLHDVLGHADELIALREHVHSLLSTLDAHAVVEGVGVQGVDTRFFPASRVRWPQHINAHAELSSRPGAYDTLRWFMDDTAAVPQLRSSAADATAGFLRRLFGGVDVNRAIADANALAQRVSDPVRYADVRMLLGIASTADAQPTDPLSGPGPRAIGRALNMPGAQVESYDGYAIFQVQSQVRALLDDPNSEPNLRRAADTHVRALNEGRAQELMAQLPVDSLKTVTKDRLRFGNLHSIGVTTVADVLRASAAALTAANGVGEQTAIRMKAAAQTLLNEATSTSTPLIGDAPTPPAVALVRILGRYEQCAGVLGEVERDRRDRLVELCAQLPPSFATEPWLVAYTDPTAYAQAHDDMAWMIANPSLFQPRYPVDPGDDVWQDYLQRPAHYQSLLGSLLRIEAEGIDERHDAATLQRIRSLELDTTHVKNLFLRGYQSYGARFAVVQQKTILGDEMGLGKTIQAIAFAAHLYANGLRRIVVVCPASVMVNWKRELNAFCTMEVFVAHGPSKEFYRSSWASADSGGVLLCTFDGARVLDLSDSDVVIVDEAHAVKNPRSKRAQAVASVIAQCEYALLLTGTPMENRVSEFATLVGYVQPELITRGMESMSAEHFRRRVAPAYLRRNQEDVLDELPARINNDDWITLTPADQRVYAAAVEQGSFMDIRRAAFLAPGEPAKITRIKEILDDARDNNHRAIIFSYFRTVLDAIAGALDPELVAGVITGATPPNKRQDYVDALGKAPAGSTLLAQITAGGVGLNIQSASVVIIAEPQLKPTIEDQAIARAHRMGQTTAVNVHRLIGDDTVDERLLELLAGKRQLFEHYARPSESAGVADAVDVSEQQLAAAVIKAERQRLGIDNE</sequence>
<keyword evidence="1" id="KW-0378">Hydrolase</keyword>
<protein>
    <submittedName>
        <fullName evidence="4">Protein, SNF2 family</fullName>
    </submittedName>
</protein>
<reference evidence="4 5" key="1">
    <citation type="submission" date="2012-05" db="EMBL/GenBank/DDBJ databases">
        <authorList>
            <person name="Weinstock G."/>
            <person name="Sodergren E."/>
            <person name="Lobos E.A."/>
            <person name="Fulton L."/>
            <person name="Fulton R."/>
            <person name="Courtney L."/>
            <person name="Fronick C."/>
            <person name="O'Laughlin M."/>
            <person name="Godfrey J."/>
            <person name="Wilson R.M."/>
            <person name="Miner T."/>
            <person name="Farmer C."/>
            <person name="Delehaunty K."/>
            <person name="Cordes M."/>
            <person name="Minx P."/>
            <person name="Tomlinson C."/>
            <person name="Chen J."/>
            <person name="Wollam A."/>
            <person name="Pepin K.H."/>
            <person name="Bhonagiri V."/>
            <person name="Zhang X."/>
            <person name="Suruliraj S."/>
            <person name="Warren W."/>
            <person name="Mitreva M."/>
            <person name="Mardis E.R."/>
            <person name="Wilson R.K."/>
        </authorList>
    </citation>
    <scope>NUCLEOTIDE SEQUENCE [LARGE SCALE GENOMIC DNA]</scope>
    <source>
        <strain evidence="4 5">F0235</strain>
    </source>
</reference>
<evidence type="ECO:0000256" key="1">
    <source>
        <dbReference type="ARBA" id="ARBA00022801"/>
    </source>
</evidence>
<keyword evidence="5" id="KW-1185">Reference proteome</keyword>
<dbReference type="HOGENOM" id="CLU_000315_17_4_11"/>
<dbReference type="CDD" id="cd17919">
    <property type="entry name" value="DEXHc_Snf"/>
    <property type="match status" value="1"/>
</dbReference>
<dbReference type="eggNOG" id="COG0553">
    <property type="taxonomic scope" value="Bacteria"/>
</dbReference>
<dbReference type="PANTHER" id="PTHR10799">
    <property type="entry name" value="SNF2/RAD54 HELICASE FAMILY"/>
    <property type="match status" value="1"/>
</dbReference>
<dbReference type="Gene3D" id="3.40.50.300">
    <property type="entry name" value="P-loop containing nucleotide triphosphate hydrolases"/>
    <property type="match status" value="1"/>
</dbReference>
<evidence type="ECO:0000313" key="5">
    <source>
        <dbReference type="Proteomes" id="UP000010445"/>
    </source>
</evidence>
<feature type="domain" description="Helicase ATP-binding" evidence="2">
    <location>
        <begin position="457"/>
        <end position="615"/>
    </location>
</feature>
<evidence type="ECO:0000259" key="2">
    <source>
        <dbReference type="PROSITE" id="PS51192"/>
    </source>
</evidence>
<name>L1MFP3_9CORY</name>
<dbReference type="STRING" id="1035195.HMPREF9997_01286"/>
<dbReference type="Pfam" id="PF00271">
    <property type="entry name" value="Helicase_C"/>
    <property type="match status" value="1"/>
</dbReference>